<dbReference type="EMBL" id="JAGTPX010000002">
    <property type="protein sequence ID" value="MBR8668330.1"/>
    <property type="molecule type" value="Genomic_DNA"/>
</dbReference>
<organism evidence="4">
    <name type="scientific">Niallia circulans</name>
    <name type="common">Bacillus circulans</name>
    <dbReference type="NCBI Taxonomy" id="1397"/>
    <lineage>
        <taxon>Bacteria</taxon>
        <taxon>Bacillati</taxon>
        <taxon>Bacillota</taxon>
        <taxon>Bacilli</taxon>
        <taxon>Bacillales</taxon>
        <taxon>Bacillaceae</taxon>
        <taxon>Niallia</taxon>
    </lineage>
</organism>
<feature type="region of interest" description="Disordered" evidence="1">
    <location>
        <begin position="435"/>
        <end position="458"/>
    </location>
</feature>
<proteinExistence type="predicted"/>
<evidence type="ECO:0000256" key="1">
    <source>
        <dbReference type="SAM" id="MobiDB-lite"/>
    </source>
</evidence>
<evidence type="ECO:0000259" key="2">
    <source>
        <dbReference type="PROSITE" id="PS50943"/>
    </source>
</evidence>
<gene>
    <name evidence="4" type="primary">safA</name>
    <name evidence="4" type="ORF">KD144_02150</name>
</gene>
<feature type="domain" description="LysM" evidence="3">
    <location>
        <begin position="2"/>
        <end position="47"/>
    </location>
</feature>
<dbReference type="PROSITE" id="PS51782">
    <property type="entry name" value="LYSM"/>
    <property type="match status" value="1"/>
</dbReference>
<reference evidence="4" key="1">
    <citation type="submission" date="2021-04" db="EMBL/GenBank/DDBJ databases">
        <title>Genomic analysis of electroactive and textile dye degrading Bacillus circulans strain: DC10 isolated from constructed wetland-microbial fuel cells treating textile dye wastewaters.</title>
        <authorList>
            <person name="Patel D.U."/>
            <person name="Desai C.R."/>
        </authorList>
    </citation>
    <scope>NUCLEOTIDE SEQUENCE</scope>
    <source>
        <strain evidence="4">DC10</strain>
    </source>
</reference>
<comment type="caution">
    <text evidence="4">The sequence shown here is derived from an EMBL/GenBank/DDBJ whole genome shotgun (WGS) entry which is preliminary data.</text>
</comment>
<dbReference type="NCBIfam" id="TIGR02899">
    <property type="entry name" value="spore_safA"/>
    <property type="match status" value="1"/>
</dbReference>
<dbReference type="InterPro" id="IPR014248">
    <property type="entry name" value="Spore_coat_assembly_SafA"/>
</dbReference>
<name>A0A941GF31_NIACI</name>
<sequence>MKIHIVQKGDTLWKIAKKYGVNFEELKSLNSQLSNTDMIMPGMKIKVPTSGGSIKKEAPIMGTKKEMPIAMKPIVKEAPKKEMPVKEMPKKEIPKKEAPKEKPYTPKMPTPIIPEIDVTNYYSMNMTNIDVDVDVELEEKKVQPPPIPAPVLPKQEPIQQEVCPPIVPYQPYCYEVSPMMPGSGFPPGVCPPVGVPVEQVAPQAYPTLPGVEYTEKHKWEESSSSYSPYTNGGFQAPAHGNHVPQEYYQQPLVQYGQMPVEHHHHKGEESSYVAGTAYQPYAPTHTEPVQPSYNLPYKEDCGCGAPSFPQAAYPSDLAQGYGAAPQGFGPEMGGYPPAGGFNPGIGMGAMPQGFGPEMGGYPMSPTPYPQGVSGNTPMPYPVENTGLVQDAPSYEGSIAQPVSPELTPPVYGPGGNAPVFTPAYNQNMGQPPFMNPYGVNQGTPFGMPRYQEDESSDL</sequence>
<accession>A0A941GF31</accession>
<dbReference type="SUPFAM" id="SSF54106">
    <property type="entry name" value="LysM domain"/>
    <property type="match status" value="1"/>
</dbReference>
<dbReference type="Pfam" id="PF01476">
    <property type="entry name" value="LysM"/>
    <property type="match status" value="1"/>
</dbReference>
<dbReference type="AlphaFoldDB" id="A0A941GF31"/>
<protein>
    <submittedName>
        <fullName evidence="4">SafA/ExsA family spore coat assembly protein</fullName>
    </submittedName>
</protein>
<dbReference type="InterPro" id="IPR018392">
    <property type="entry name" value="LysM"/>
</dbReference>
<dbReference type="SMART" id="SM00257">
    <property type="entry name" value="LysM"/>
    <property type="match status" value="1"/>
</dbReference>
<evidence type="ECO:0000313" key="4">
    <source>
        <dbReference type="EMBL" id="MBR8668330.1"/>
    </source>
</evidence>
<dbReference type="InterPro" id="IPR036779">
    <property type="entry name" value="LysM_dom_sf"/>
</dbReference>
<evidence type="ECO:0000259" key="3">
    <source>
        <dbReference type="PROSITE" id="PS51782"/>
    </source>
</evidence>
<dbReference type="InterPro" id="IPR001387">
    <property type="entry name" value="Cro/C1-type_HTH"/>
</dbReference>
<dbReference type="Gene3D" id="3.10.350.10">
    <property type="entry name" value="LysM domain"/>
    <property type="match status" value="1"/>
</dbReference>
<feature type="region of interest" description="Disordered" evidence="1">
    <location>
        <begin position="82"/>
        <end position="109"/>
    </location>
</feature>
<feature type="domain" description="HTH cro/C1-type" evidence="2">
    <location>
        <begin position="10"/>
        <end position="26"/>
    </location>
</feature>
<dbReference type="PROSITE" id="PS50943">
    <property type="entry name" value="HTH_CROC1"/>
    <property type="match status" value="1"/>
</dbReference>
<feature type="compositionally biased region" description="Basic and acidic residues" evidence="1">
    <location>
        <begin position="82"/>
        <end position="104"/>
    </location>
</feature>
<dbReference type="CDD" id="cd00118">
    <property type="entry name" value="LysM"/>
    <property type="match status" value="1"/>
</dbReference>